<keyword evidence="3" id="KW-1185">Reference proteome</keyword>
<organism evidence="2 3">
    <name type="scientific">Imshaugia aleurites</name>
    <dbReference type="NCBI Taxonomy" id="172621"/>
    <lineage>
        <taxon>Eukaryota</taxon>
        <taxon>Fungi</taxon>
        <taxon>Dikarya</taxon>
        <taxon>Ascomycota</taxon>
        <taxon>Pezizomycotina</taxon>
        <taxon>Lecanoromycetes</taxon>
        <taxon>OSLEUM clade</taxon>
        <taxon>Lecanoromycetidae</taxon>
        <taxon>Lecanorales</taxon>
        <taxon>Lecanorineae</taxon>
        <taxon>Parmeliaceae</taxon>
        <taxon>Imshaugia</taxon>
    </lineage>
</organism>
<comment type="caution">
    <text evidence="2">The sequence shown here is derived from an EMBL/GenBank/DDBJ whole genome shotgun (WGS) entry which is preliminary data.</text>
</comment>
<feature type="domain" description="F-box" evidence="1">
    <location>
        <begin position="1"/>
        <end position="55"/>
    </location>
</feature>
<dbReference type="Proteomes" id="UP000664534">
    <property type="component" value="Unassembled WGS sequence"/>
</dbReference>
<name>A0A8H3IX51_9LECA</name>
<gene>
    <name evidence="2" type="ORF">IMSHALPRED_010748</name>
</gene>
<proteinExistence type="predicted"/>
<dbReference type="InterPro" id="IPR036047">
    <property type="entry name" value="F-box-like_dom_sf"/>
</dbReference>
<dbReference type="PROSITE" id="PS50181">
    <property type="entry name" value="FBOX"/>
    <property type="match status" value="1"/>
</dbReference>
<reference evidence="2" key="1">
    <citation type="submission" date="2021-03" db="EMBL/GenBank/DDBJ databases">
        <authorList>
            <person name="Tagirdzhanova G."/>
        </authorList>
    </citation>
    <scope>NUCLEOTIDE SEQUENCE</scope>
</reference>
<dbReference type="Pfam" id="PF00646">
    <property type="entry name" value="F-box"/>
    <property type="match status" value="1"/>
</dbReference>
<dbReference type="EMBL" id="CAJPDT010000091">
    <property type="protein sequence ID" value="CAF9936428.1"/>
    <property type="molecule type" value="Genomic_DNA"/>
</dbReference>
<protein>
    <recommendedName>
        <fullName evidence="1">F-box domain-containing protein</fullName>
    </recommendedName>
</protein>
<dbReference type="AlphaFoldDB" id="A0A8H3IX51"/>
<evidence type="ECO:0000313" key="2">
    <source>
        <dbReference type="EMBL" id="CAF9936428.1"/>
    </source>
</evidence>
<evidence type="ECO:0000313" key="3">
    <source>
        <dbReference type="Proteomes" id="UP000664534"/>
    </source>
</evidence>
<dbReference type="SUPFAM" id="SSF81383">
    <property type="entry name" value="F-box domain"/>
    <property type="match status" value="1"/>
</dbReference>
<dbReference type="InterPro" id="IPR001810">
    <property type="entry name" value="F-box_dom"/>
</dbReference>
<sequence length="498" mass="56318">MTNLLDLPEEVILGIANSVDTYSIVAFSSTCNKLRRVASQILSAHTANKRAFASLAAGSFTTSDWHWFGDAHPSAHLQHLVVGDRGCYASTMYIGAMGDQYDCDCEEDEDHIFQAKQTMIQSIPQLYGSRITAMVSDISHSLYPIVGNVAQTWSDKVKAGDVEATVLLLLARCPNLVTLKMFQPKEEWSTLFTDIFNSMTANPRENRFFSWLSKFELTGNGCPLTPFFANADILPAFMVMPTMREIKCTAIEGRNCPWRYDSAISSVTRIDIEYSDLDAACLWNYLSGVEALRNFRYTFHTSCSFDQLGWTPRNAVLALQRYARKSLVFLELTMEPDDYELDQKFKTGEPFVRSLRAFESLQTIRLDSMMLFTQLINPERVASEVFTHPTSKILTSNTPAHHVPATEPALSFEDDFWANHFEGLQARRLIDFLPPSVQHLEVVGRLLEEDARSMFTGLLELKKERVPHLQRIHLVRCGRLSPRTSEICTKAGIIFSCD</sequence>
<evidence type="ECO:0000259" key="1">
    <source>
        <dbReference type="PROSITE" id="PS50181"/>
    </source>
</evidence>
<dbReference type="OrthoDB" id="5421601at2759"/>
<accession>A0A8H3IX51</accession>